<dbReference type="SUPFAM" id="SSF56672">
    <property type="entry name" value="DNA/RNA polymerases"/>
    <property type="match status" value="1"/>
</dbReference>
<dbReference type="PROSITE" id="PS50878">
    <property type="entry name" value="RT_POL"/>
    <property type="match status" value="1"/>
</dbReference>
<dbReference type="InterPro" id="IPR051320">
    <property type="entry name" value="Viral_Replic_Matur_Polypro"/>
</dbReference>
<dbReference type="InterPro" id="IPR000477">
    <property type="entry name" value="RT_dom"/>
</dbReference>
<protein>
    <recommendedName>
        <fullName evidence="2">ribonuclease H</fullName>
        <ecNumber evidence="2">3.1.26.4</ecNumber>
    </recommendedName>
</protein>
<dbReference type="PANTHER" id="PTHR33064">
    <property type="entry name" value="POL PROTEIN"/>
    <property type="match status" value="1"/>
</dbReference>
<organism evidence="4 5">
    <name type="scientific">Larus smithsonianus</name>
    <name type="common">American herring gull</name>
    <dbReference type="NCBI Taxonomy" id="243888"/>
    <lineage>
        <taxon>Eukaryota</taxon>
        <taxon>Metazoa</taxon>
        <taxon>Chordata</taxon>
        <taxon>Craniata</taxon>
        <taxon>Vertebrata</taxon>
        <taxon>Euteleostomi</taxon>
        <taxon>Archelosauria</taxon>
        <taxon>Archosauria</taxon>
        <taxon>Dinosauria</taxon>
        <taxon>Saurischia</taxon>
        <taxon>Theropoda</taxon>
        <taxon>Coelurosauria</taxon>
        <taxon>Aves</taxon>
        <taxon>Neognathae</taxon>
        <taxon>Neoaves</taxon>
        <taxon>Charadriiformes</taxon>
        <taxon>Laridae</taxon>
        <taxon>Larus</taxon>
    </lineage>
</organism>
<dbReference type="Pfam" id="PF00078">
    <property type="entry name" value="RVT_1"/>
    <property type="match status" value="1"/>
</dbReference>
<accession>A0A852GZY5</accession>
<sequence length="98" mass="11084">LLEQFTPEGQVQILQYVDDLLISGENQLEVRTTSIKLLNFLGEKGLKVSKRKLQFVKPEVTYLGHLIGKGYKKLSPERIAGIIAIPAPKTKRDIRKLL</sequence>
<proteinExistence type="inferred from homology"/>
<evidence type="ECO:0000256" key="2">
    <source>
        <dbReference type="ARBA" id="ARBA00012180"/>
    </source>
</evidence>
<name>A0A852GZY5_9CHAR</name>
<evidence type="ECO:0000259" key="3">
    <source>
        <dbReference type="PROSITE" id="PS50878"/>
    </source>
</evidence>
<feature type="non-terminal residue" evidence="4">
    <location>
        <position position="98"/>
    </location>
</feature>
<dbReference type="Proteomes" id="UP000620207">
    <property type="component" value="Unassembled WGS sequence"/>
</dbReference>
<dbReference type="EMBL" id="WAAC01114710">
    <property type="protein sequence ID" value="NXX10009.1"/>
    <property type="molecule type" value="Genomic_DNA"/>
</dbReference>
<evidence type="ECO:0000313" key="5">
    <source>
        <dbReference type="Proteomes" id="UP000620207"/>
    </source>
</evidence>
<gene>
    <name evidence="4" type="primary">Pol_5</name>
    <name evidence="4" type="ORF">LARSMI_R14535</name>
</gene>
<comment type="caution">
    <text evidence="4">The sequence shown here is derived from an EMBL/GenBank/DDBJ whole genome shotgun (WGS) entry which is preliminary data.</text>
</comment>
<dbReference type="InterPro" id="IPR043128">
    <property type="entry name" value="Rev_trsase/Diguanyl_cyclase"/>
</dbReference>
<dbReference type="AlphaFoldDB" id="A0A852GZY5"/>
<dbReference type="InterPro" id="IPR043502">
    <property type="entry name" value="DNA/RNA_pol_sf"/>
</dbReference>
<dbReference type="EC" id="3.1.26.4" evidence="2"/>
<feature type="domain" description="Reverse transcriptase" evidence="3">
    <location>
        <begin position="1"/>
        <end position="67"/>
    </location>
</feature>
<dbReference type="Gene3D" id="3.30.70.270">
    <property type="match status" value="1"/>
</dbReference>
<dbReference type="GO" id="GO:0004523">
    <property type="term" value="F:RNA-DNA hybrid ribonuclease activity"/>
    <property type="evidence" value="ECO:0007669"/>
    <property type="project" value="UniProtKB-EC"/>
</dbReference>
<reference evidence="4" key="1">
    <citation type="submission" date="2020-02" db="EMBL/GenBank/DDBJ databases">
        <title>Bird 10,000 Genomes (B10K) Project - Family phase.</title>
        <authorList>
            <person name="Zhang G."/>
        </authorList>
    </citation>
    <scope>NUCLEOTIDE SEQUENCE</scope>
    <source>
        <strain evidence="4">B10K-DU-002-28</strain>
        <tissue evidence="4">Muscle</tissue>
    </source>
</reference>
<comment type="similarity">
    <text evidence="1">Belongs to the beta type-B retroviral polymerase family. HERV class-II K(HML-2) pol subfamily.</text>
</comment>
<evidence type="ECO:0000313" key="4">
    <source>
        <dbReference type="EMBL" id="NXX10009.1"/>
    </source>
</evidence>
<keyword evidence="5" id="KW-1185">Reference proteome</keyword>
<evidence type="ECO:0000256" key="1">
    <source>
        <dbReference type="ARBA" id="ARBA00010879"/>
    </source>
</evidence>
<feature type="non-terminal residue" evidence="4">
    <location>
        <position position="1"/>
    </location>
</feature>
<dbReference type="PANTHER" id="PTHR33064:SF37">
    <property type="entry name" value="RIBONUCLEASE H"/>
    <property type="match status" value="1"/>
</dbReference>